<gene>
    <name evidence="2" type="ORF">CYME_CML162C</name>
</gene>
<sequence>MRAGTVTFVASLGSLRNFGTFAVAGPKQAAPRRNSSEARVWLRRSPSERRVPKFLVRASSQEDKDTGKAGDRGSFGSNEEAASGVGKPQGRNNLQPSLDLGFSSEYLTFLDSVELPESFPSYSHWLNLPKGRPECEQCRGAGEILCPVCEGKGYYALEILGTVSAGQCGMCRGTKKCPCPTCKEHIYLAMSDHGAFSRKGSETSTDEQVSRFGVS</sequence>
<evidence type="ECO:0000313" key="2">
    <source>
        <dbReference type="EMBL" id="BAM80764.1"/>
    </source>
</evidence>
<dbReference type="AlphaFoldDB" id="M1V8M9"/>
<dbReference type="OrthoDB" id="10634470at2759"/>
<evidence type="ECO:0000256" key="1">
    <source>
        <dbReference type="SAM" id="MobiDB-lite"/>
    </source>
</evidence>
<feature type="region of interest" description="Disordered" evidence="1">
    <location>
        <begin position="52"/>
        <end position="94"/>
    </location>
</feature>
<protein>
    <submittedName>
        <fullName evidence="2">Uncharacterized protein</fullName>
    </submittedName>
</protein>
<proteinExistence type="predicted"/>
<dbReference type="RefSeq" id="XP_005536800.1">
    <property type="nucleotide sequence ID" value="XM_005536743.1"/>
</dbReference>
<dbReference type="EMBL" id="AP006494">
    <property type="protein sequence ID" value="BAM80764.1"/>
    <property type="molecule type" value="Genomic_DNA"/>
</dbReference>
<feature type="compositionally biased region" description="Basic and acidic residues" evidence="1">
    <location>
        <begin position="60"/>
        <end position="71"/>
    </location>
</feature>
<dbReference type="KEGG" id="cme:CYME_CML162C"/>
<reference evidence="2 3" key="2">
    <citation type="journal article" date="2007" name="BMC Biol.">
        <title>A 100%-complete sequence reveals unusually simple genomic features in the hot-spring red alga Cyanidioschyzon merolae.</title>
        <authorList>
            <person name="Nozaki H."/>
            <person name="Takano H."/>
            <person name="Misumi O."/>
            <person name="Terasawa K."/>
            <person name="Matsuzaki M."/>
            <person name="Maruyama S."/>
            <person name="Nishida K."/>
            <person name="Yagisawa F."/>
            <person name="Yoshida Y."/>
            <person name="Fujiwara T."/>
            <person name="Takio S."/>
            <person name="Tamura K."/>
            <person name="Chung S.J."/>
            <person name="Nakamura S."/>
            <person name="Kuroiwa H."/>
            <person name="Tanaka K."/>
            <person name="Sato N."/>
            <person name="Kuroiwa T."/>
        </authorList>
    </citation>
    <scope>NUCLEOTIDE SEQUENCE [LARGE SCALE GENOMIC DNA]</scope>
    <source>
        <strain evidence="2 3">10D</strain>
    </source>
</reference>
<name>M1V8M9_CYAM1</name>
<feature type="region of interest" description="Disordered" evidence="1">
    <location>
        <begin position="196"/>
        <end position="215"/>
    </location>
</feature>
<dbReference type="SUPFAM" id="SSF57938">
    <property type="entry name" value="DnaJ/Hsp40 cysteine-rich domain"/>
    <property type="match status" value="1"/>
</dbReference>
<organism evidence="2 3">
    <name type="scientific">Cyanidioschyzon merolae (strain NIES-3377 / 10D)</name>
    <name type="common">Unicellular red alga</name>
    <dbReference type="NCBI Taxonomy" id="280699"/>
    <lineage>
        <taxon>Eukaryota</taxon>
        <taxon>Rhodophyta</taxon>
        <taxon>Bangiophyceae</taxon>
        <taxon>Cyanidiales</taxon>
        <taxon>Cyanidiaceae</taxon>
        <taxon>Cyanidioschyzon</taxon>
    </lineage>
</organism>
<reference evidence="2 3" key="1">
    <citation type="journal article" date="2004" name="Nature">
        <title>Genome sequence of the ultrasmall unicellular red alga Cyanidioschyzon merolae 10D.</title>
        <authorList>
            <person name="Matsuzaki M."/>
            <person name="Misumi O."/>
            <person name="Shin-i T."/>
            <person name="Maruyama S."/>
            <person name="Takahara M."/>
            <person name="Miyagishima S."/>
            <person name="Mori T."/>
            <person name="Nishida K."/>
            <person name="Yagisawa F."/>
            <person name="Nishida K."/>
            <person name="Yoshida Y."/>
            <person name="Nishimura Y."/>
            <person name="Nakao S."/>
            <person name="Kobayashi T."/>
            <person name="Momoyama Y."/>
            <person name="Higashiyama T."/>
            <person name="Minoda A."/>
            <person name="Sano M."/>
            <person name="Nomoto H."/>
            <person name="Oishi K."/>
            <person name="Hayashi H."/>
            <person name="Ohta F."/>
            <person name="Nishizaka S."/>
            <person name="Haga S."/>
            <person name="Miura S."/>
            <person name="Morishita T."/>
            <person name="Kabeya Y."/>
            <person name="Terasawa K."/>
            <person name="Suzuki Y."/>
            <person name="Ishii Y."/>
            <person name="Asakawa S."/>
            <person name="Takano H."/>
            <person name="Ohta N."/>
            <person name="Kuroiwa H."/>
            <person name="Tanaka K."/>
            <person name="Shimizu N."/>
            <person name="Sugano S."/>
            <person name="Sato N."/>
            <person name="Nozaki H."/>
            <person name="Ogasawara N."/>
            <person name="Kohara Y."/>
            <person name="Kuroiwa T."/>
        </authorList>
    </citation>
    <scope>NUCLEOTIDE SEQUENCE [LARGE SCALE GENOMIC DNA]</scope>
    <source>
        <strain evidence="2 3">10D</strain>
    </source>
</reference>
<dbReference type="Proteomes" id="UP000007014">
    <property type="component" value="Chromosome 12"/>
</dbReference>
<dbReference type="Gramene" id="CML162CT">
    <property type="protein sequence ID" value="CML162CT"/>
    <property type="gene ID" value="CML162C"/>
</dbReference>
<dbReference type="HOGENOM" id="CLU_1284927_0_0_1"/>
<evidence type="ECO:0000313" key="3">
    <source>
        <dbReference type="Proteomes" id="UP000007014"/>
    </source>
</evidence>
<keyword evidence="3" id="KW-1185">Reference proteome</keyword>
<accession>M1V8M9</accession>
<dbReference type="InterPro" id="IPR036410">
    <property type="entry name" value="HSP_DnaJ_Cys-rich_dom_sf"/>
</dbReference>
<dbReference type="GeneID" id="16994587"/>